<keyword evidence="4 7" id="KW-0812">Transmembrane</keyword>
<dbReference type="GO" id="GO:0042910">
    <property type="term" value="F:xenobiotic transmembrane transporter activity"/>
    <property type="evidence" value="ECO:0007669"/>
    <property type="project" value="InterPro"/>
</dbReference>
<evidence type="ECO:0000256" key="7">
    <source>
        <dbReference type="SAM" id="Phobius"/>
    </source>
</evidence>
<dbReference type="GO" id="GO:0005886">
    <property type="term" value="C:plasma membrane"/>
    <property type="evidence" value="ECO:0007669"/>
    <property type="project" value="UniProtKB-SubCell"/>
</dbReference>
<evidence type="ECO:0000256" key="2">
    <source>
        <dbReference type="ARBA" id="ARBA00022448"/>
    </source>
</evidence>
<name>A0A8J6J2C5_9FIRM</name>
<keyword evidence="3" id="KW-1003">Cell membrane</keyword>
<evidence type="ECO:0000256" key="5">
    <source>
        <dbReference type="ARBA" id="ARBA00022989"/>
    </source>
</evidence>
<feature type="transmembrane region" description="Helical" evidence="7">
    <location>
        <begin position="310"/>
        <end position="331"/>
    </location>
</feature>
<keyword evidence="2" id="KW-0813">Transport</keyword>
<dbReference type="Pfam" id="PF01554">
    <property type="entry name" value="MatE"/>
    <property type="match status" value="2"/>
</dbReference>
<evidence type="ECO:0000313" key="9">
    <source>
        <dbReference type="Proteomes" id="UP000602260"/>
    </source>
</evidence>
<keyword evidence="5 7" id="KW-1133">Transmembrane helix</keyword>
<feature type="transmembrane region" description="Helical" evidence="7">
    <location>
        <begin position="92"/>
        <end position="111"/>
    </location>
</feature>
<dbReference type="RefSeq" id="WP_186877444.1">
    <property type="nucleotide sequence ID" value="NZ_JACOPN010000001.1"/>
</dbReference>
<dbReference type="InterPro" id="IPR052031">
    <property type="entry name" value="Membrane_Transporter-Flippase"/>
</dbReference>
<feature type="transmembrane region" description="Helical" evidence="7">
    <location>
        <begin position="163"/>
        <end position="186"/>
    </location>
</feature>
<dbReference type="PANTHER" id="PTHR43549:SF3">
    <property type="entry name" value="MULTIDRUG RESISTANCE PROTEIN YPNP-RELATED"/>
    <property type="match status" value="1"/>
</dbReference>
<feature type="transmembrane region" description="Helical" evidence="7">
    <location>
        <begin position="60"/>
        <end position="80"/>
    </location>
</feature>
<feature type="transmembrane region" description="Helical" evidence="7">
    <location>
        <begin position="278"/>
        <end position="298"/>
    </location>
</feature>
<dbReference type="InterPro" id="IPR048279">
    <property type="entry name" value="MdtK-like"/>
</dbReference>
<evidence type="ECO:0000256" key="6">
    <source>
        <dbReference type="ARBA" id="ARBA00023136"/>
    </source>
</evidence>
<dbReference type="CDD" id="cd13138">
    <property type="entry name" value="MATE_yoeA_like"/>
    <property type="match status" value="1"/>
</dbReference>
<accession>A0A8J6J2C5</accession>
<dbReference type="AlphaFoldDB" id="A0A8J6J2C5"/>
<keyword evidence="6 7" id="KW-0472">Membrane</keyword>
<feature type="transmembrane region" description="Helical" evidence="7">
    <location>
        <begin position="420"/>
        <end position="442"/>
    </location>
</feature>
<feature type="transmembrane region" description="Helical" evidence="7">
    <location>
        <begin position="234"/>
        <end position="258"/>
    </location>
</feature>
<feature type="transmembrane region" description="Helical" evidence="7">
    <location>
        <begin position="395"/>
        <end position="414"/>
    </location>
</feature>
<evidence type="ECO:0000256" key="3">
    <source>
        <dbReference type="ARBA" id="ARBA00022475"/>
    </source>
</evidence>
<dbReference type="NCBIfam" id="TIGR00797">
    <property type="entry name" value="matE"/>
    <property type="match status" value="1"/>
</dbReference>
<dbReference type="EMBL" id="JACOPN010000001">
    <property type="protein sequence ID" value="MBC5715931.1"/>
    <property type="molecule type" value="Genomic_DNA"/>
</dbReference>
<organism evidence="8 9">
    <name type="scientific">Flintibacter faecis</name>
    <dbReference type="NCBI Taxonomy" id="2763047"/>
    <lineage>
        <taxon>Bacteria</taxon>
        <taxon>Bacillati</taxon>
        <taxon>Bacillota</taxon>
        <taxon>Clostridia</taxon>
        <taxon>Eubacteriales</taxon>
        <taxon>Flintibacter</taxon>
    </lineage>
</organism>
<proteinExistence type="predicted"/>
<dbReference type="PANTHER" id="PTHR43549">
    <property type="entry name" value="MULTIDRUG RESISTANCE PROTEIN YPNP-RELATED"/>
    <property type="match status" value="1"/>
</dbReference>
<feature type="transmembrane region" description="Helical" evidence="7">
    <location>
        <begin position="192"/>
        <end position="213"/>
    </location>
</feature>
<sequence>MRRDLTRGSVLKNVILFSLPYLLSYFLQTLYGMADLFIIGRFRGVDSTTAVSVGSQVMHMLTVMLVGLAMGSTVSIGQAVGGGDRKRAGRCIGNTVTLFMGLSVVLTGVLLCLTRPIVALMSTPAEAVEGTAAYLTICFLGIPFITAYNIISSIFRGLGDSKSPMYFIAVACVANIALDYLFMGALDLGPAGAALGTTLAQTVSVAVSLFVILRRDTGIRIHKSDLRPDRLVMGKILGIGIPVTLQDGFIQVSFILITVIANRRGLTDAAAVGIVEKIISFLFLIPSSMLSTVSALGAQNIGAGKPKRAMAALGYAAALAGAFGAAAAAAVQLTAEPLVALFTDSARADGAQVIEMGGQYLRSYVWDVFFAGVHFSFSGYFCARGKSGLSFLHNCLSIILVRVPGAYLASTLFPDTLFPMGLASAGGSLLSDVVCVICFVWLMRRDKAQRDGPGLGEA</sequence>
<dbReference type="GO" id="GO:0015297">
    <property type="term" value="F:antiporter activity"/>
    <property type="evidence" value="ECO:0007669"/>
    <property type="project" value="InterPro"/>
</dbReference>
<comment type="caution">
    <text evidence="8">The sequence shown here is derived from an EMBL/GenBank/DDBJ whole genome shotgun (WGS) entry which is preliminary data.</text>
</comment>
<feature type="transmembrane region" description="Helical" evidence="7">
    <location>
        <begin position="21"/>
        <end position="40"/>
    </location>
</feature>
<evidence type="ECO:0000256" key="4">
    <source>
        <dbReference type="ARBA" id="ARBA00022692"/>
    </source>
</evidence>
<dbReference type="PIRSF" id="PIRSF006603">
    <property type="entry name" value="DinF"/>
    <property type="match status" value="1"/>
</dbReference>
<comment type="subcellular location">
    <subcellularLocation>
        <location evidence="1">Cell membrane</location>
        <topology evidence="1">Multi-pass membrane protein</topology>
    </subcellularLocation>
</comment>
<evidence type="ECO:0000313" key="8">
    <source>
        <dbReference type="EMBL" id="MBC5715931.1"/>
    </source>
</evidence>
<protein>
    <submittedName>
        <fullName evidence="8">MATE family efflux transporter</fullName>
    </submittedName>
</protein>
<reference evidence="8" key="1">
    <citation type="submission" date="2020-08" db="EMBL/GenBank/DDBJ databases">
        <title>Genome public.</title>
        <authorList>
            <person name="Liu C."/>
            <person name="Sun Q."/>
        </authorList>
    </citation>
    <scope>NUCLEOTIDE SEQUENCE</scope>
    <source>
        <strain evidence="8">BX5</strain>
    </source>
</reference>
<feature type="transmembrane region" description="Helical" evidence="7">
    <location>
        <begin position="364"/>
        <end position="383"/>
    </location>
</feature>
<keyword evidence="9" id="KW-1185">Reference proteome</keyword>
<gene>
    <name evidence="8" type="ORF">H8S55_01080</name>
</gene>
<dbReference type="Proteomes" id="UP000602260">
    <property type="component" value="Unassembled WGS sequence"/>
</dbReference>
<dbReference type="InterPro" id="IPR002528">
    <property type="entry name" value="MATE_fam"/>
</dbReference>
<feature type="transmembrane region" description="Helical" evidence="7">
    <location>
        <begin position="131"/>
        <end position="151"/>
    </location>
</feature>
<evidence type="ECO:0000256" key="1">
    <source>
        <dbReference type="ARBA" id="ARBA00004651"/>
    </source>
</evidence>